<dbReference type="PANTHER" id="PTHR33469">
    <property type="entry name" value="PROTEIN ELF4-LIKE 4"/>
    <property type="match status" value="1"/>
</dbReference>
<dbReference type="EMBL" id="CP144690">
    <property type="protein sequence ID" value="WVY90416.1"/>
    <property type="molecule type" value="Genomic_DNA"/>
</dbReference>
<dbReference type="AlphaFoldDB" id="A0AAQ3RDU3"/>
<keyword evidence="4" id="KW-0539">Nucleus</keyword>
<dbReference type="GO" id="GO:0042753">
    <property type="term" value="P:positive regulation of circadian rhythm"/>
    <property type="evidence" value="ECO:0007669"/>
    <property type="project" value="InterPro"/>
</dbReference>
<name>A0AAQ3RDU3_VIGMU</name>
<dbReference type="Proteomes" id="UP001374535">
    <property type="component" value="Chromosome 11"/>
</dbReference>
<comment type="subcellular location">
    <subcellularLocation>
        <location evidence="1">Nucleus</location>
    </subcellularLocation>
</comment>
<reference evidence="7 8" key="1">
    <citation type="journal article" date="2023" name="Life. Sci Alliance">
        <title>Evolutionary insights into 3D genome organization and epigenetic landscape of Vigna mungo.</title>
        <authorList>
            <person name="Junaid A."/>
            <person name="Singh B."/>
            <person name="Bhatia S."/>
        </authorList>
    </citation>
    <scope>NUCLEOTIDE SEQUENCE [LARGE SCALE GENOMIC DNA]</scope>
    <source>
        <strain evidence="7">Urdbean</strain>
    </source>
</reference>
<feature type="compositionally biased region" description="Acidic residues" evidence="5">
    <location>
        <begin position="127"/>
        <end position="136"/>
    </location>
</feature>
<evidence type="ECO:0000256" key="4">
    <source>
        <dbReference type="ARBA" id="ARBA00023242"/>
    </source>
</evidence>
<dbReference type="InterPro" id="IPR040462">
    <property type="entry name" value="EARLY_FLOWERING_4"/>
</dbReference>
<feature type="region of interest" description="Disordered" evidence="5">
    <location>
        <begin position="1"/>
        <end position="36"/>
    </location>
</feature>
<accession>A0AAQ3RDU3</accession>
<dbReference type="InterPro" id="IPR009741">
    <property type="entry name" value="EARLY_FLOWERING_4_dom"/>
</dbReference>
<dbReference type="GO" id="GO:0005634">
    <property type="term" value="C:nucleus"/>
    <property type="evidence" value="ECO:0007669"/>
    <property type="project" value="UniProtKB-SubCell"/>
</dbReference>
<proteinExistence type="inferred from homology"/>
<dbReference type="GO" id="GO:0048511">
    <property type="term" value="P:rhythmic process"/>
    <property type="evidence" value="ECO:0007669"/>
    <property type="project" value="UniProtKB-KW"/>
</dbReference>
<feature type="compositionally biased region" description="Basic and acidic residues" evidence="5">
    <location>
        <begin position="161"/>
        <end position="191"/>
    </location>
</feature>
<feature type="compositionally biased region" description="Basic and acidic residues" evidence="5">
    <location>
        <begin position="137"/>
        <end position="146"/>
    </location>
</feature>
<sequence length="191" mass="21753">MDETAETTKPDWVNNSPKFAGERTDDFGDEDEDEECDGDDAAWNMLTRSFRQAQTVLDENRALIEEVNSNHESKIPDNMVKNVSLMTEIHGNISKVRSIYSDLSVNFSNIVRQRRVAAVNHRNRDGDEAENPEDDSTEHVLDKSEMVELMDSGMYRTSSTRRNDEEALRNCEAGKGKGERTRIEHVCRVSP</sequence>
<keyword evidence="3" id="KW-0090">Biological rhythms</keyword>
<comment type="similarity">
    <text evidence="2">Belongs to the EARLY FLOWERING 4 family.</text>
</comment>
<evidence type="ECO:0000256" key="1">
    <source>
        <dbReference type="ARBA" id="ARBA00004123"/>
    </source>
</evidence>
<feature type="compositionally biased region" description="Acidic residues" evidence="5">
    <location>
        <begin position="27"/>
        <end position="36"/>
    </location>
</feature>
<protein>
    <recommendedName>
        <fullName evidence="6">Protein EARLY FLOWERING 4 domain-containing protein</fullName>
    </recommendedName>
</protein>
<evidence type="ECO:0000259" key="6">
    <source>
        <dbReference type="Pfam" id="PF07011"/>
    </source>
</evidence>
<feature type="domain" description="Protein EARLY FLOWERING 4" evidence="6">
    <location>
        <begin position="38"/>
        <end position="115"/>
    </location>
</feature>
<feature type="region of interest" description="Disordered" evidence="5">
    <location>
        <begin position="121"/>
        <end position="191"/>
    </location>
</feature>
<evidence type="ECO:0000313" key="7">
    <source>
        <dbReference type="EMBL" id="WVY90416.1"/>
    </source>
</evidence>
<organism evidence="7 8">
    <name type="scientific">Vigna mungo</name>
    <name type="common">Black gram</name>
    <name type="synonym">Phaseolus mungo</name>
    <dbReference type="NCBI Taxonomy" id="3915"/>
    <lineage>
        <taxon>Eukaryota</taxon>
        <taxon>Viridiplantae</taxon>
        <taxon>Streptophyta</taxon>
        <taxon>Embryophyta</taxon>
        <taxon>Tracheophyta</taxon>
        <taxon>Spermatophyta</taxon>
        <taxon>Magnoliopsida</taxon>
        <taxon>eudicotyledons</taxon>
        <taxon>Gunneridae</taxon>
        <taxon>Pentapetalae</taxon>
        <taxon>rosids</taxon>
        <taxon>fabids</taxon>
        <taxon>Fabales</taxon>
        <taxon>Fabaceae</taxon>
        <taxon>Papilionoideae</taxon>
        <taxon>50 kb inversion clade</taxon>
        <taxon>NPAAA clade</taxon>
        <taxon>indigoferoid/millettioid clade</taxon>
        <taxon>Phaseoleae</taxon>
        <taxon>Vigna</taxon>
    </lineage>
</organism>
<keyword evidence="8" id="KW-1185">Reference proteome</keyword>
<evidence type="ECO:0000256" key="2">
    <source>
        <dbReference type="ARBA" id="ARBA00009514"/>
    </source>
</evidence>
<evidence type="ECO:0000256" key="3">
    <source>
        <dbReference type="ARBA" id="ARBA00023108"/>
    </source>
</evidence>
<evidence type="ECO:0000313" key="8">
    <source>
        <dbReference type="Proteomes" id="UP001374535"/>
    </source>
</evidence>
<dbReference type="PANTHER" id="PTHR33469:SF1">
    <property type="entry name" value="PROTEIN ELF4-LIKE 1"/>
    <property type="match status" value="1"/>
</dbReference>
<dbReference type="GO" id="GO:0009649">
    <property type="term" value="P:entrainment of circadian clock"/>
    <property type="evidence" value="ECO:0007669"/>
    <property type="project" value="TreeGrafter"/>
</dbReference>
<evidence type="ECO:0000256" key="5">
    <source>
        <dbReference type="SAM" id="MobiDB-lite"/>
    </source>
</evidence>
<gene>
    <name evidence="7" type="ORF">V8G54_035930</name>
</gene>
<dbReference type="Pfam" id="PF07011">
    <property type="entry name" value="Elf4"/>
    <property type="match status" value="1"/>
</dbReference>